<evidence type="ECO:0000313" key="2">
    <source>
        <dbReference type="Proteomes" id="UP000887561"/>
    </source>
</evidence>
<sequence length="135" mass="15300">GFPIIFHSSRGSEDEQGVNKSHQNTFEANLVCKYVQRILAETNTQEKDIGVLRLRVMLASYPGVTVDSVEGFQGSEREVIIMSMVRQYDLGFLRCDLRINTSISRAKYLLIIIGNEALLSLHATWKKLVDNKIKI</sequence>
<dbReference type="GO" id="GO:0005829">
    <property type="term" value="C:cytosol"/>
    <property type="evidence" value="ECO:0007669"/>
    <property type="project" value="TreeGrafter"/>
</dbReference>
<dbReference type="CDD" id="cd18808">
    <property type="entry name" value="SF1_C_Upf1"/>
    <property type="match status" value="1"/>
</dbReference>
<dbReference type="PANTHER" id="PTHR10887:SF419">
    <property type="entry name" value="RNA HELICASE MOV10L1"/>
    <property type="match status" value="1"/>
</dbReference>
<keyword evidence="2" id="KW-1185">Reference proteome</keyword>
<proteinExistence type="predicted"/>
<feature type="domain" description="DNA2/NAM7 helicase-like C-terminal" evidence="1">
    <location>
        <begin position="3"/>
        <end position="116"/>
    </location>
</feature>
<dbReference type="GO" id="GO:0043186">
    <property type="term" value="C:P granule"/>
    <property type="evidence" value="ECO:0007669"/>
    <property type="project" value="TreeGrafter"/>
</dbReference>
<dbReference type="InterPro" id="IPR045055">
    <property type="entry name" value="DNA2/NAM7-like"/>
</dbReference>
<dbReference type="AlphaFoldDB" id="A0A915M6T8"/>
<accession>A0A915M6T8</accession>
<name>A0A915M6T8_MELJA</name>
<evidence type="ECO:0000313" key="3">
    <source>
        <dbReference type="WBParaSite" id="scaffold3298_cov244.g6382"/>
    </source>
</evidence>
<dbReference type="InterPro" id="IPR047187">
    <property type="entry name" value="SF1_C_Upf1"/>
</dbReference>
<dbReference type="InterPro" id="IPR027417">
    <property type="entry name" value="P-loop_NTPase"/>
</dbReference>
<dbReference type="Proteomes" id="UP000887561">
    <property type="component" value="Unplaced"/>
</dbReference>
<organism evidence="2 3">
    <name type="scientific">Meloidogyne javanica</name>
    <name type="common">Root-knot nematode worm</name>
    <dbReference type="NCBI Taxonomy" id="6303"/>
    <lineage>
        <taxon>Eukaryota</taxon>
        <taxon>Metazoa</taxon>
        <taxon>Ecdysozoa</taxon>
        <taxon>Nematoda</taxon>
        <taxon>Chromadorea</taxon>
        <taxon>Rhabditida</taxon>
        <taxon>Tylenchina</taxon>
        <taxon>Tylenchomorpha</taxon>
        <taxon>Tylenchoidea</taxon>
        <taxon>Meloidogynidae</taxon>
        <taxon>Meloidogyninae</taxon>
        <taxon>Meloidogyne</taxon>
        <taxon>Meloidogyne incognita group</taxon>
    </lineage>
</organism>
<dbReference type="GO" id="GO:0035194">
    <property type="term" value="P:regulatory ncRNA-mediated post-transcriptional gene silencing"/>
    <property type="evidence" value="ECO:0007669"/>
    <property type="project" value="TreeGrafter"/>
</dbReference>
<dbReference type="InterPro" id="IPR041679">
    <property type="entry name" value="DNA2/NAM7-like_C"/>
</dbReference>
<dbReference type="PANTHER" id="PTHR10887">
    <property type="entry name" value="DNA2/NAM7 HELICASE FAMILY"/>
    <property type="match status" value="1"/>
</dbReference>
<reference evidence="3" key="1">
    <citation type="submission" date="2022-11" db="UniProtKB">
        <authorList>
            <consortium name="WormBaseParasite"/>
        </authorList>
    </citation>
    <scope>IDENTIFICATION</scope>
</reference>
<dbReference type="SUPFAM" id="SSF52540">
    <property type="entry name" value="P-loop containing nucleoside triphosphate hydrolases"/>
    <property type="match status" value="1"/>
</dbReference>
<evidence type="ECO:0000259" key="1">
    <source>
        <dbReference type="Pfam" id="PF13087"/>
    </source>
</evidence>
<protein>
    <submittedName>
        <fullName evidence="3">DNA2/NAM7 helicase-like C-terminal domain-containing protein</fullName>
    </submittedName>
</protein>
<dbReference type="WBParaSite" id="scaffold3298_cov244.g6382">
    <property type="protein sequence ID" value="scaffold3298_cov244.g6382"/>
    <property type="gene ID" value="scaffold3298_cov244.g6382"/>
</dbReference>
<dbReference type="Gene3D" id="3.40.50.300">
    <property type="entry name" value="P-loop containing nucleotide triphosphate hydrolases"/>
    <property type="match status" value="1"/>
</dbReference>
<dbReference type="Pfam" id="PF13087">
    <property type="entry name" value="AAA_12"/>
    <property type="match status" value="1"/>
</dbReference>